<evidence type="ECO:0000259" key="1">
    <source>
        <dbReference type="SMART" id="SM01017"/>
    </source>
</evidence>
<dbReference type="AlphaFoldDB" id="A0A3P8TNJ4"/>
<dbReference type="SMART" id="SM01017">
    <property type="entry name" value="Arrestin_C"/>
    <property type="match status" value="1"/>
</dbReference>
<dbReference type="InterPro" id="IPR014752">
    <property type="entry name" value="Arrestin-like_C"/>
</dbReference>
<sequence length="119" mass="13377">MLQADSTTSALSMFCFPGEGIKVVASIQNRSSSEVRPKYCLDKKCSYFAKGKWKVETEEILKVWGEHLPLHANRTVTKIITVPPTTPASILNCSIIRVEYRLRVCIYLQTLSNDGSHTE</sequence>
<accession>A0A3P8TNJ4</accession>
<dbReference type="Ensembl" id="ENSAPET00000027253.1">
    <property type="protein sequence ID" value="ENSAPEP00000026544.1"/>
    <property type="gene ID" value="ENSAPEG00000018859.1"/>
</dbReference>
<reference evidence="2" key="3">
    <citation type="submission" date="2025-09" db="UniProtKB">
        <authorList>
            <consortium name="Ensembl"/>
        </authorList>
    </citation>
    <scope>IDENTIFICATION</scope>
</reference>
<reference evidence="2 3" key="1">
    <citation type="submission" date="2018-03" db="EMBL/GenBank/DDBJ databases">
        <title>Finding Nemo's genes: A chromosome-scale reference assembly of the genome of the orange clownfish Amphiprion percula.</title>
        <authorList>
            <person name="Lehmann R."/>
        </authorList>
    </citation>
    <scope>NUCLEOTIDE SEQUENCE</scope>
</reference>
<organism evidence="2 3">
    <name type="scientific">Amphiprion percula</name>
    <name type="common">Orange clownfish</name>
    <name type="synonym">Lutjanus percula</name>
    <dbReference type="NCBI Taxonomy" id="161767"/>
    <lineage>
        <taxon>Eukaryota</taxon>
        <taxon>Metazoa</taxon>
        <taxon>Chordata</taxon>
        <taxon>Craniata</taxon>
        <taxon>Vertebrata</taxon>
        <taxon>Euteleostomi</taxon>
        <taxon>Actinopterygii</taxon>
        <taxon>Neopterygii</taxon>
        <taxon>Teleostei</taxon>
        <taxon>Neoteleostei</taxon>
        <taxon>Acanthomorphata</taxon>
        <taxon>Ovalentaria</taxon>
        <taxon>Pomacentridae</taxon>
        <taxon>Amphiprion</taxon>
    </lineage>
</organism>
<keyword evidence="3" id="KW-1185">Reference proteome</keyword>
<reference evidence="2" key="2">
    <citation type="submission" date="2025-08" db="UniProtKB">
        <authorList>
            <consortium name="Ensembl"/>
        </authorList>
    </citation>
    <scope>IDENTIFICATION</scope>
</reference>
<dbReference type="GeneTree" id="ENSGT00940000164012"/>
<feature type="domain" description="Arrestin C-terminal-like" evidence="1">
    <location>
        <begin position="4"/>
        <end position="119"/>
    </location>
</feature>
<dbReference type="InterPro" id="IPR014756">
    <property type="entry name" value="Ig_E-set"/>
</dbReference>
<protein>
    <recommendedName>
        <fullName evidence="1">Arrestin C-terminal-like domain-containing protein</fullName>
    </recommendedName>
</protein>
<dbReference type="GO" id="GO:0007399">
    <property type="term" value="P:nervous system development"/>
    <property type="evidence" value="ECO:0007669"/>
    <property type="project" value="UniProtKB-ARBA"/>
</dbReference>
<dbReference type="SUPFAM" id="SSF81296">
    <property type="entry name" value="E set domains"/>
    <property type="match status" value="1"/>
</dbReference>
<evidence type="ECO:0000313" key="3">
    <source>
        <dbReference type="Proteomes" id="UP000265080"/>
    </source>
</evidence>
<dbReference type="Gene3D" id="2.60.40.640">
    <property type="match status" value="1"/>
</dbReference>
<name>A0A3P8TNJ4_AMPPE</name>
<dbReference type="Pfam" id="PF02752">
    <property type="entry name" value="Arrestin_C"/>
    <property type="match status" value="1"/>
</dbReference>
<evidence type="ECO:0000313" key="2">
    <source>
        <dbReference type="Ensembl" id="ENSAPEP00000026544.1"/>
    </source>
</evidence>
<dbReference type="InterPro" id="IPR011022">
    <property type="entry name" value="Arrestin_C-like"/>
</dbReference>
<dbReference type="STRING" id="161767.ENSAPEP00000026544"/>
<dbReference type="Proteomes" id="UP000265080">
    <property type="component" value="Chromosome 5"/>
</dbReference>
<proteinExistence type="predicted"/>